<dbReference type="PROSITE" id="PS50206">
    <property type="entry name" value="RHODANESE_3"/>
    <property type="match status" value="2"/>
</dbReference>
<dbReference type="SMART" id="SM00450">
    <property type="entry name" value="RHOD"/>
    <property type="match status" value="2"/>
</dbReference>
<keyword evidence="1 4" id="KW-0808">Transferase</keyword>
<dbReference type="AlphaFoldDB" id="A0A514LEV0"/>
<proteinExistence type="predicted"/>
<evidence type="ECO:0000256" key="1">
    <source>
        <dbReference type="ARBA" id="ARBA00022679"/>
    </source>
</evidence>
<evidence type="ECO:0000313" key="4">
    <source>
        <dbReference type="EMBL" id="QDI90384.1"/>
    </source>
</evidence>
<dbReference type="RefSeq" id="WP_142087448.1">
    <property type="nucleotide sequence ID" value="NZ_CP035485.1"/>
</dbReference>
<sequence>MSQVPLIVDTAWLADRLDDPKLRLIDATTFLKPPESGGYYDVWSGREAYNEGHIPGAVYADLLHELSDPDSEFPFTVPSRERFSKKMGELGVGGDDTYVVVYDQGNAIVGAPFIASDWASRLAWQLRYEGYGNVAVLEGGFVKWKEEGRSISTEPASYPEATFTGERRPELLATKEDVKDALDDENTILLNSLSEADFNGETDTYARSGHIPGSVNVFFGNLSDPETKELYNDEQLRDAFEKVGALDPGKKVITYCGSGIAATWNALLLNKLGKDNVAMYDGSMTEWTADPLLPLDKKDK</sequence>
<dbReference type="InterPro" id="IPR001763">
    <property type="entry name" value="Rhodanese-like_dom"/>
</dbReference>
<name>A0A514LEV0_9BACI</name>
<dbReference type="Proteomes" id="UP000319756">
    <property type="component" value="Chromosome"/>
</dbReference>
<evidence type="ECO:0000256" key="2">
    <source>
        <dbReference type="ARBA" id="ARBA00022737"/>
    </source>
</evidence>
<evidence type="ECO:0000259" key="3">
    <source>
        <dbReference type="PROSITE" id="PS50206"/>
    </source>
</evidence>
<evidence type="ECO:0000313" key="5">
    <source>
        <dbReference type="Proteomes" id="UP000319756"/>
    </source>
</evidence>
<dbReference type="PANTHER" id="PTHR11364">
    <property type="entry name" value="THIOSULFATE SULFERTANSFERASE"/>
    <property type="match status" value="1"/>
</dbReference>
<dbReference type="GO" id="GO:0004792">
    <property type="term" value="F:thiosulfate-cyanide sulfurtransferase activity"/>
    <property type="evidence" value="ECO:0007669"/>
    <property type="project" value="TreeGrafter"/>
</dbReference>
<dbReference type="EMBL" id="CP035485">
    <property type="protein sequence ID" value="QDI90384.1"/>
    <property type="molecule type" value="Genomic_DNA"/>
</dbReference>
<dbReference type="Gene3D" id="3.40.250.10">
    <property type="entry name" value="Rhodanese-like domain"/>
    <property type="match status" value="2"/>
</dbReference>
<keyword evidence="2" id="KW-0677">Repeat</keyword>
<dbReference type="CDD" id="cd01448">
    <property type="entry name" value="TST_Repeat_1"/>
    <property type="match status" value="1"/>
</dbReference>
<dbReference type="OrthoDB" id="9770030at2"/>
<feature type="domain" description="Rhodanese" evidence="3">
    <location>
        <begin position="36"/>
        <end position="153"/>
    </location>
</feature>
<dbReference type="Pfam" id="PF00581">
    <property type="entry name" value="Rhodanese"/>
    <property type="match status" value="2"/>
</dbReference>
<reference evidence="5" key="1">
    <citation type="submission" date="2019-01" db="EMBL/GenBank/DDBJ databases">
        <title>Genomic analysis of Salicibibacter sp. NKC3-5.</title>
        <authorList>
            <person name="Oh Y.J."/>
        </authorList>
    </citation>
    <scope>NUCLEOTIDE SEQUENCE [LARGE SCALE GENOMIC DNA]</scope>
    <source>
        <strain evidence="5">NKC3-5</strain>
    </source>
</reference>
<dbReference type="CDD" id="cd01449">
    <property type="entry name" value="TST_Repeat_2"/>
    <property type="match status" value="1"/>
</dbReference>
<gene>
    <name evidence="4" type="ORF">EPH95_03645</name>
</gene>
<feature type="domain" description="Rhodanese" evidence="3">
    <location>
        <begin position="194"/>
        <end position="296"/>
    </location>
</feature>
<dbReference type="KEGG" id="sale:EPH95_03645"/>
<dbReference type="PANTHER" id="PTHR11364:SF27">
    <property type="entry name" value="SULFURTRANSFERASE"/>
    <property type="match status" value="1"/>
</dbReference>
<dbReference type="SUPFAM" id="SSF52821">
    <property type="entry name" value="Rhodanese/Cell cycle control phosphatase"/>
    <property type="match status" value="2"/>
</dbReference>
<dbReference type="InterPro" id="IPR036873">
    <property type="entry name" value="Rhodanese-like_dom_sf"/>
</dbReference>
<dbReference type="InterPro" id="IPR045078">
    <property type="entry name" value="TST/MPST-like"/>
</dbReference>
<organism evidence="4 5">
    <name type="scientific">Salicibibacter halophilus</name>
    <dbReference type="NCBI Taxonomy" id="2502791"/>
    <lineage>
        <taxon>Bacteria</taxon>
        <taxon>Bacillati</taxon>
        <taxon>Bacillota</taxon>
        <taxon>Bacilli</taxon>
        <taxon>Bacillales</taxon>
        <taxon>Bacillaceae</taxon>
        <taxon>Salicibibacter</taxon>
    </lineage>
</organism>
<accession>A0A514LEV0</accession>
<keyword evidence="5" id="KW-1185">Reference proteome</keyword>
<protein>
    <submittedName>
        <fullName evidence="4">Sulfurtransferase</fullName>
    </submittedName>
</protein>